<evidence type="ECO:0000256" key="1">
    <source>
        <dbReference type="SAM" id="MobiDB-lite"/>
    </source>
</evidence>
<dbReference type="Gramene" id="KJB11081">
    <property type="protein sequence ID" value="KJB11081"/>
    <property type="gene ID" value="B456_001G240500"/>
</dbReference>
<feature type="region of interest" description="Disordered" evidence="1">
    <location>
        <begin position="60"/>
        <end position="109"/>
    </location>
</feature>
<dbReference type="Proteomes" id="UP000032304">
    <property type="component" value="Chromosome 1"/>
</dbReference>
<protein>
    <submittedName>
        <fullName evidence="2">Uncharacterized protein</fullName>
    </submittedName>
</protein>
<name>A0A0D2Q3R5_GOSRA</name>
<evidence type="ECO:0000313" key="3">
    <source>
        <dbReference type="Proteomes" id="UP000032304"/>
    </source>
</evidence>
<keyword evidence="3" id="KW-1185">Reference proteome</keyword>
<organism evidence="2 3">
    <name type="scientific">Gossypium raimondii</name>
    <name type="common">Peruvian cotton</name>
    <name type="synonym">Gossypium klotzschianum subsp. raimondii</name>
    <dbReference type="NCBI Taxonomy" id="29730"/>
    <lineage>
        <taxon>Eukaryota</taxon>
        <taxon>Viridiplantae</taxon>
        <taxon>Streptophyta</taxon>
        <taxon>Embryophyta</taxon>
        <taxon>Tracheophyta</taxon>
        <taxon>Spermatophyta</taxon>
        <taxon>Magnoliopsida</taxon>
        <taxon>eudicotyledons</taxon>
        <taxon>Gunneridae</taxon>
        <taxon>Pentapetalae</taxon>
        <taxon>rosids</taxon>
        <taxon>malvids</taxon>
        <taxon>Malvales</taxon>
        <taxon>Malvaceae</taxon>
        <taxon>Malvoideae</taxon>
        <taxon>Gossypium</taxon>
    </lineage>
</organism>
<gene>
    <name evidence="2" type="ORF">B456_001G240500</name>
</gene>
<accession>A0A0D2Q3R5</accession>
<evidence type="ECO:0000313" key="2">
    <source>
        <dbReference type="EMBL" id="KJB11081.1"/>
    </source>
</evidence>
<dbReference type="EMBL" id="CM001740">
    <property type="protein sequence ID" value="KJB11081.1"/>
    <property type="molecule type" value="Genomic_DNA"/>
</dbReference>
<sequence>MLLYFSLKLSGHHHYHPKPSHHGSPPFTSPTITFFLTLSWTLDNHHQPKLLSTVRNIPPLTITPQKKKHQLDPKSKLSRHHLHHFSSPITPNRPSPSPTSTNLHYQPQNQLPVKSIKAINSFFKKSKGLFKQ</sequence>
<reference evidence="2 3" key="1">
    <citation type="journal article" date="2012" name="Nature">
        <title>Repeated polyploidization of Gossypium genomes and the evolution of spinnable cotton fibres.</title>
        <authorList>
            <person name="Paterson A.H."/>
            <person name="Wendel J.F."/>
            <person name="Gundlach H."/>
            <person name="Guo H."/>
            <person name="Jenkins J."/>
            <person name="Jin D."/>
            <person name="Llewellyn D."/>
            <person name="Showmaker K.C."/>
            <person name="Shu S."/>
            <person name="Udall J."/>
            <person name="Yoo M.J."/>
            <person name="Byers R."/>
            <person name="Chen W."/>
            <person name="Doron-Faigenboim A."/>
            <person name="Duke M.V."/>
            <person name="Gong L."/>
            <person name="Grimwood J."/>
            <person name="Grover C."/>
            <person name="Grupp K."/>
            <person name="Hu G."/>
            <person name="Lee T.H."/>
            <person name="Li J."/>
            <person name="Lin L."/>
            <person name="Liu T."/>
            <person name="Marler B.S."/>
            <person name="Page J.T."/>
            <person name="Roberts A.W."/>
            <person name="Romanel E."/>
            <person name="Sanders W.S."/>
            <person name="Szadkowski E."/>
            <person name="Tan X."/>
            <person name="Tang H."/>
            <person name="Xu C."/>
            <person name="Wang J."/>
            <person name="Wang Z."/>
            <person name="Zhang D."/>
            <person name="Zhang L."/>
            <person name="Ashrafi H."/>
            <person name="Bedon F."/>
            <person name="Bowers J.E."/>
            <person name="Brubaker C.L."/>
            <person name="Chee P.W."/>
            <person name="Das S."/>
            <person name="Gingle A.R."/>
            <person name="Haigler C.H."/>
            <person name="Harker D."/>
            <person name="Hoffmann L.V."/>
            <person name="Hovav R."/>
            <person name="Jones D.C."/>
            <person name="Lemke C."/>
            <person name="Mansoor S."/>
            <person name="ur Rahman M."/>
            <person name="Rainville L.N."/>
            <person name="Rambani A."/>
            <person name="Reddy U.K."/>
            <person name="Rong J.K."/>
            <person name="Saranga Y."/>
            <person name="Scheffler B.E."/>
            <person name="Scheffler J.A."/>
            <person name="Stelly D.M."/>
            <person name="Triplett B.A."/>
            <person name="Van Deynze A."/>
            <person name="Vaslin M.F."/>
            <person name="Waghmare V.N."/>
            <person name="Walford S.A."/>
            <person name="Wright R.J."/>
            <person name="Zaki E.A."/>
            <person name="Zhang T."/>
            <person name="Dennis E.S."/>
            <person name="Mayer K.F."/>
            <person name="Peterson D.G."/>
            <person name="Rokhsar D.S."/>
            <person name="Wang X."/>
            <person name="Schmutz J."/>
        </authorList>
    </citation>
    <scope>NUCLEOTIDE SEQUENCE [LARGE SCALE GENOMIC DNA]</scope>
</reference>
<proteinExistence type="predicted"/>
<dbReference type="AlphaFoldDB" id="A0A0D2Q3R5"/>